<gene>
    <name evidence="1" type="ORF">SAMN04487894_115100</name>
</gene>
<reference evidence="2" key="1">
    <citation type="submission" date="2016-10" db="EMBL/GenBank/DDBJ databases">
        <authorList>
            <person name="Varghese N."/>
            <person name="Submissions S."/>
        </authorList>
    </citation>
    <scope>NUCLEOTIDE SEQUENCE [LARGE SCALE GENOMIC DNA]</scope>
    <source>
        <strain evidence="2">DSM 25811 / CCM 8410 / LMG 26954 / E90</strain>
    </source>
</reference>
<evidence type="ECO:0000313" key="2">
    <source>
        <dbReference type="Proteomes" id="UP000198757"/>
    </source>
</evidence>
<dbReference type="AlphaFoldDB" id="A0A1G6YH36"/>
<evidence type="ECO:0000313" key="1">
    <source>
        <dbReference type="EMBL" id="SDD89027.1"/>
    </source>
</evidence>
<dbReference type="STRING" id="1285928.SAMN04487894_115100"/>
<organism evidence="1 2">
    <name type="scientific">Niabella drilacis (strain DSM 25811 / CCM 8410 / CCUG 62505 / LMG 26954 / E90)</name>
    <dbReference type="NCBI Taxonomy" id="1285928"/>
    <lineage>
        <taxon>Bacteria</taxon>
        <taxon>Pseudomonadati</taxon>
        <taxon>Bacteroidota</taxon>
        <taxon>Chitinophagia</taxon>
        <taxon>Chitinophagales</taxon>
        <taxon>Chitinophagaceae</taxon>
        <taxon>Niabella</taxon>
    </lineage>
</organism>
<sequence>MYGKISDLYPLRIPRNIIFFAFFNRQLREFYHRGAETPDICRRDV</sequence>
<proteinExistence type="predicted"/>
<accession>A0A1G6YH36</accession>
<protein>
    <submittedName>
        <fullName evidence="1">Uncharacterized protein</fullName>
    </submittedName>
</protein>
<dbReference type="Proteomes" id="UP000198757">
    <property type="component" value="Unassembled WGS sequence"/>
</dbReference>
<keyword evidence="2" id="KW-1185">Reference proteome</keyword>
<name>A0A1G6YH36_NIADE</name>
<dbReference type="EMBL" id="FMZO01000015">
    <property type="protein sequence ID" value="SDD89027.1"/>
    <property type="molecule type" value="Genomic_DNA"/>
</dbReference>